<keyword evidence="9" id="KW-1185">Reference proteome</keyword>
<dbReference type="InterPro" id="IPR002933">
    <property type="entry name" value="Peptidase_M20"/>
</dbReference>
<dbReference type="CDD" id="cd03884">
    <property type="entry name" value="M20_bAS"/>
    <property type="match status" value="1"/>
</dbReference>
<keyword evidence="5" id="KW-0378">Hydrolase</keyword>
<dbReference type="Gene3D" id="3.40.630.10">
    <property type="entry name" value="Zn peptidases"/>
    <property type="match status" value="1"/>
</dbReference>
<evidence type="ECO:0000256" key="2">
    <source>
        <dbReference type="ARBA" id="ARBA00006153"/>
    </source>
</evidence>
<gene>
    <name evidence="8" type="ORF">I2H31_13940</name>
</gene>
<dbReference type="EMBL" id="JADQDM010000006">
    <property type="protein sequence ID" value="MBF9222205.1"/>
    <property type="molecule type" value="Genomic_DNA"/>
</dbReference>
<evidence type="ECO:0000256" key="4">
    <source>
        <dbReference type="ARBA" id="ARBA00022723"/>
    </source>
</evidence>
<dbReference type="RefSeq" id="WP_196293651.1">
    <property type="nucleotide sequence ID" value="NZ_JADQDM010000006.1"/>
</dbReference>
<comment type="caution">
    <text evidence="8">The sequence shown here is derived from an EMBL/GenBank/DDBJ whole genome shotgun (WGS) entry which is preliminary data.</text>
</comment>
<dbReference type="SUPFAM" id="SSF53187">
    <property type="entry name" value="Zn-dependent exopeptidases"/>
    <property type="match status" value="1"/>
</dbReference>
<keyword evidence="6" id="KW-0464">Manganese</keyword>
<comment type="subunit">
    <text evidence="3">Homodimer.</text>
</comment>
<dbReference type="PANTHER" id="PTHR32494:SF19">
    <property type="entry name" value="ALLANTOATE DEIMINASE-RELATED"/>
    <property type="match status" value="1"/>
</dbReference>
<dbReference type="Pfam" id="PF01546">
    <property type="entry name" value="Peptidase_M20"/>
    <property type="match status" value="1"/>
</dbReference>
<dbReference type="InterPro" id="IPR010158">
    <property type="entry name" value="Amidase_Cbmase"/>
</dbReference>
<evidence type="ECO:0000256" key="3">
    <source>
        <dbReference type="ARBA" id="ARBA00011738"/>
    </source>
</evidence>
<evidence type="ECO:0000256" key="5">
    <source>
        <dbReference type="ARBA" id="ARBA00022801"/>
    </source>
</evidence>
<accession>A0ABS0I5G3</accession>
<reference evidence="8 9" key="1">
    <citation type="submission" date="2020-11" db="EMBL/GenBank/DDBJ databases">
        <authorList>
            <person name="Kim M.K."/>
        </authorList>
    </citation>
    <scope>NUCLEOTIDE SEQUENCE [LARGE SCALE GENOMIC DNA]</scope>
    <source>
        <strain evidence="8 9">BT662</strain>
    </source>
</reference>
<dbReference type="InterPro" id="IPR011650">
    <property type="entry name" value="Peptidase_M20_dimer"/>
</dbReference>
<dbReference type="NCBIfam" id="NF006775">
    <property type="entry name" value="PRK09290.2-5"/>
    <property type="match status" value="1"/>
</dbReference>
<evidence type="ECO:0000259" key="7">
    <source>
        <dbReference type="Pfam" id="PF07687"/>
    </source>
</evidence>
<proteinExistence type="inferred from homology"/>
<organism evidence="8 9">
    <name type="scientific">Hymenobacter ruricola</name>
    <dbReference type="NCBI Taxonomy" id="2791023"/>
    <lineage>
        <taxon>Bacteria</taxon>
        <taxon>Pseudomonadati</taxon>
        <taxon>Bacteroidota</taxon>
        <taxon>Cytophagia</taxon>
        <taxon>Cytophagales</taxon>
        <taxon>Hymenobacteraceae</taxon>
        <taxon>Hymenobacter</taxon>
    </lineage>
</organism>
<dbReference type="NCBIfam" id="TIGR01879">
    <property type="entry name" value="hydantase"/>
    <property type="match status" value="1"/>
</dbReference>
<comment type="similarity">
    <text evidence="2">Belongs to the peptidase M20 family.</text>
</comment>
<name>A0ABS0I5G3_9BACT</name>
<evidence type="ECO:0000256" key="6">
    <source>
        <dbReference type="ARBA" id="ARBA00023211"/>
    </source>
</evidence>
<evidence type="ECO:0000313" key="9">
    <source>
        <dbReference type="Proteomes" id="UP000618931"/>
    </source>
</evidence>
<dbReference type="Pfam" id="PF07687">
    <property type="entry name" value="M20_dimer"/>
    <property type="match status" value="1"/>
</dbReference>
<keyword evidence="4" id="KW-0479">Metal-binding</keyword>
<dbReference type="PIRSF" id="PIRSF001235">
    <property type="entry name" value="Amidase_carbamoylase"/>
    <property type="match status" value="1"/>
</dbReference>
<feature type="domain" description="Peptidase M20 dimerisation" evidence="7">
    <location>
        <begin position="215"/>
        <end position="314"/>
    </location>
</feature>
<dbReference type="Proteomes" id="UP000618931">
    <property type="component" value="Unassembled WGS sequence"/>
</dbReference>
<evidence type="ECO:0000313" key="8">
    <source>
        <dbReference type="EMBL" id="MBF9222205.1"/>
    </source>
</evidence>
<protein>
    <submittedName>
        <fullName evidence="8">Allantoate amidohydrolase</fullName>
    </submittedName>
</protein>
<evidence type="ECO:0000256" key="1">
    <source>
        <dbReference type="ARBA" id="ARBA00001936"/>
    </source>
</evidence>
<dbReference type="SUPFAM" id="SSF55031">
    <property type="entry name" value="Bacterial exopeptidase dimerisation domain"/>
    <property type="match status" value="1"/>
</dbReference>
<comment type="cofactor">
    <cofactor evidence="1">
        <name>Mn(2+)</name>
        <dbReference type="ChEBI" id="CHEBI:29035"/>
    </cofactor>
</comment>
<dbReference type="Gene3D" id="3.30.70.360">
    <property type="match status" value="1"/>
</dbReference>
<dbReference type="PANTHER" id="PTHR32494">
    <property type="entry name" value="ALLANTOATE DEIMINASE-RELATED"/>
    <property type="match status" value="1"/>
</dbReference>
<dbReference type="InterPro" id="IPR036264">
    <property type="entry name" value="Bact_exopeptidase_dim_dom"/>
</dbReference>
<sequence>MQQEYLARAERIMQRIQQLAAISEDADGVTRTFGTPAFLAGRALVQRWLAAAGLPTRTDGIGNLRARLQSANPAAKTFVLASHIDTVVNAGKFDGPLGVLMGLDLLENLLVQKAELPFHFELIAFSDEEGVRFHTTYLGSKVVAGSFDQALLARPDAAGVTLAQALETMGADAAQIAADAIPAADWLGYFEMHIEQGPVLWERNVPVALVTAIAGQQRVELTFRGMAGHAGTVPMAMRQDALCAAAEFVLTAEQFAQVHGRGLVATVGKLAVSHAASNVIPGEVTCSLDLRSPDEQPLAQAYDYLRSHAEAVAGHRNVTLDWQLVQYTAPVACSQPLNELLAQAIAESGYETIPLVSGAGHDAVPISFVAPATMMFVRCYKGISHNPLENVELSDLAAAVAVADRFIHLLHTQNPTR</sequence>